<dbReference type="InterPro" id="IPR050739">
    <property type="entry name" value="MFP"/>
</dbReference>
<evidence type="ECO:0000256" key="2">
    <source>
        <dbReference type="ARBA" id="ARBA00022692"/>
    </source>
</evidence>
<evidence type="ECO:0000256" key="4">
    <source>
        <dbReference type="ARBA" id="ARBA00023136"/>
    </source>
</evidence>
<keyword evidence="6" id="KW-1185">Reference proteome</keyword>
<reference evidence="5 6" key="1">
    <citation type="submission" date="2024-03" db="EMBL/GenBank/DDBJ databases">
        <title>Two novel species of the genus Flavobacterium exhibiting potentially degradation of complex polysaccharides.</title>
        <authorList>
            <person name="Lian X."/>
        </authorList>
    </citation>
    <scope>NUCLEOTIDE SEQUENCE [LARGE SCALE GENOMIC DNA]</scope>
    <source>
        <strain evidence="6">j3</strain>
    </source>
</reference>
<evidence type="ECO:0000256" key="3">
    <source>
        <dbReference type="ARBA" id="ARBA00022989"/>
    </source>
</evidence>
<keyword evidence="3" id="KW-1133">Transmembrane helix</keyword>
<dbReference type="PANTHER" id="PTHR30386">
    <property type="entry name" value="MEMBRANE FUSION SUBUNIT OF EMRAB-TOLC MULTIDRUG EFFLUX PUMP"/>
    <property type="match status" value="1"/>
</dbReference>
<dbReference type="PANTHER" id="PTHR30386:SF26">
    <property type="entry name" value="TRANSPORT PROTEIN COMB"/>
    <property type="match status" value="1"/>
</dbReference>
<comment type="caution">
    <text evidence="5">The sequence shown here is derived from an EMBL/GenBank/DDBJ whole genome shotgun (WGS) entry which is preliminary data.</text>
</comment>
<evidence type="ECO:0000256" key="1">
    <source>
        <dbReference type="ARBA" id="ARBA00004167"/>
    </source>
</evidence>
<proteinExistence type="predicted"/>
<evidence type="ECO:0000313" key="6">
    <source>
        <dbReference type="Proteomes" id="UP001460072"/>
    </source>
</evidence>
<protein>
    <submittedName>
        <fullName evidence="5">HlyD family secretion protein</fullName>
    </submittedName>
</protein>
<dbReference type="EMBL" id="JBCGDO010000007">
    <property type="protein sequence ID" value="MEM0542469.1"/>
    <property type="molecule type" value="Genomic_DNA"/>
</dbReference>
<organism evidence="5 6">
    <name type="scientific">Flavobacterium aureirubrum</name>
    <dbReference type="NCBI Taxonomy" id="3133147"/>
    <lineage>
        <taxon>Bacteria</taxon>
        <taxon>Pseudomonadati</taxon>
        <taxon>Bacteroidota</taxon>
        <taxon>Flavobacteriia</taxon>
        <taxon>Flavobacteriales</taxon>
        <taxon>Flavobacteriaceae</taxon>
        <taxon>Flavobacterium</taxon>
    </lineage>
</organism>
<evidence type="ECO:0000313" key="5">
    <source>
        <dbReference type="EMBL" id="MEM0542469.1"/>
    </source>
</evidence>
<accession>A0ABU9N420</accession>
<dbReference type="Proteomes" id="UP001460072">
    <property type="component" value="Unassembled WGS sequence"/>
</dbReference>
<gene>
    <name evidence="5" type="ORF">WFZ85_07560</name>
</gene>
<sequence>MDGKVSFLQLWAENQTVNAGDNVFAIIPTNQSGYIGKVKAPAQNSGKIKVGQTVNIRLANYPDREFGIIKGVIQAISLTPDKEGNLLINVSLPNSLETSYKKQIVFQQEMSGTADIVTEDLRLIERLLYQFRDIFKR</sequence>
<dbReference type="RefSeq" id="WP_342695695.1">
    <property type="nucleotide sequence ID" value="NZ_JBCGDO010000007.1"/>
</dbReference>
<name>A0ABU9N420_9FLAO</name>
<keyword evidence="4" id="KW-0472">Membrane</keyword>
<comment type="subcellular location">
    <subcellularLocation>
        <location evidence="1">Membrane</location>
        <topology evidence="1">Single-pass membrane protein</topology>
    </subcellularLocation>
</comment>
<dbReference type="Gene3D" id="2.40.30.170">
    <property type="match status" value="1"/>
</dbReference>
<keyword evidence="2" id="KW-0812">Transmembrane</keyword>